<proteinExistence type="predicted"/>
<name>A0ABX5VW62_9CHLA</name>
<protein>
    <submittedName>
        <fullName evidence="2">Uncharacterized protein</fullName>
    </submittedName>
</protein>
<reference evidence="2 3" key="1">
    <citation type="journal article" date="2020" name="Data Brief">
        <title>Data of de novo genome assembly of the Chlamydia psittaci strain isolated from the livestock in Volga Region, Russian Federation.</title>
        <authorList>
            <person name="Feodorova V.A."/>
            <person name="Zaitsev S.S."/>
            <person name="Khizhnyakova M.A."/>
            <person name="Saltykov Y.V."/>
            <person name="Evstifeev V.V."/>
            <person name="Khusainov F.M."/>
            <person name="Yakovlev S.I."/>
            <person name="Larionova O.S."/>
            <person name="Motin V.L."/>
        </authorList>
    </citation>
    <scope>NUCLEOTIDE SEQUENCE [LARGE SCALE GENOMIC DNA]</scope>
    <source>
        <strain evidence="2 3">Rostinovo-70</strain>
    </source>
</reference>
<keyword evidence="1" id="KW-1133">Transmembrane helix</keyword>
<organism evidence="2 3">
    <name type="scientific">Chlamydophila parapsittaci</name>
    <dbReference type="NCBI Taxonomy" id="344886"/>
    <lineage>
        <taxon>Bacteria</taxon>
        <taxon>Pseudomonadati</taxon>
        <taxon>Chlamydiota</taxon>
        <taxon>Chlamydiia</taxon>
        <taxon>Chlamydiales</taxon>
        <taxon>Chlamydiaceae</taxon>
        <taxon>Chlamydia/Chlamydophila group</taxon>
        <taxon>Chlamydia</taxon>
    </lineage>
</organism>
<dbReference type="RefSeq" id="WP_014943873.1">
    <property type="nucleotide sequence ID" value="NZ_CP041038.1"/>
</dbReference>
<keyword evidence="3" id="KW-1185">Reference proteome</keyword>
<feature type="transmembrane region" description="Helical" evidence="1">
    <location>
        <begin position="12"/>
        <end position="34"/>
    </location>
</feature>
<sequence length="76" mass="8905">MTKLPDILCFDILNLLIFQVFLADSIKPIAYFLIEKIQDMREYSGIMALILISKDQSFVYTMINTNNKEIVTYIHK</sequence>
<accession>A0ABX5VW62</accession>
<dbReference type="EMBL" id="CP041038">
    <property type="protein sequence ID" value="QDE36817.1"/>
    <property type="molecule type" value="Genomic_DNA"/>
</dbReference>
<keyword evidence="1" id="KW-0472">Membrane</keyword>
<keyword evidence="1" id="KW-0812">Transmembrane</keyword>
<evidence type="ECO:0000256" key="1">
    <source>
        <dbReference type="SAM" id="Phobius"/>
    </source>
</evidence>
<evidence type="ECO:0000313" key="2">
    <source>
        <dbReference type="EMBL" id="QDE36817.1"/>
    </source>
</evidence>
<evidence type="ECO:0000313" key="3">
    <source>
        <dbReference type="Proteomes" id="UP000320536"/>
    </source>
</evidence>
<dbReference type="Proteomes" id="UP000320536">
    <property type="component" value="Chromosome"/>
</dbReference>
<gene>
    <name evidence="2" type="ORF">FI836_00490</name>
</gene>